<evidence type="ECO:0000256" key="2">
    <source>
        <dbReference type="ARBA" id="ARBA00022563"/>
    </source>
</evidence>
<dbReference type="PANTHER" id="PTHR43639">
    <property type="entry name" value="OXIDOREDUCTASE, SHORT-CHAIN DEHYDROGENASE/REDUCTASE FAMILY (AFU_ORTHOLOGUE AFUA_5G02870)"/>
    <property type="match status" value="1"/>
</dbReference>
<comment type="similarity">
    <text evidence="6">Belongs to the short-chain dehydrogenases/reductases (SDR) family. FolM subfamily.</text>
</comment>
<keyword evidence="4 12" id="KW-0560">Oxidoreductase</keyword>
<sequence>MTRKMPIIITGGGQRLGLACAKALNAEGHQVIITYRKPREEIRSLEQQGVVCIQADFSSTKGVDDFISTVKQNYSALGGIIHNASEWESEKNSVDPSTLMEKMWQVHVFAPYRINLAFEGLLCAGFEHDGQADIIHMTDYVAEKGSDKHIAYASSKAGLTNLTYSFAKRFAPNINVNAIAPSLLMFNDEDAPEYRNKALNKSLLRKEPGEQEGVLAVQYILSSRYMTGRTLSLDGGRHLV</sequence>
<evidence type="ECO:0000256" key="9">
    <source>
        <dbReference type="ARBA" id="ARBA00042299"/>
    </source>
</evidence>
<evidence type="ECO:0000256" key="6">
    <source>
        <dbReference type="ARBA" id="ARBA00038212"/>
    </source>
</evidence>
<comment type="catalytic activity">
    <reaction evidence="11">
        <text>7,8-dihydromonapterin + NADPH + H(+) = 5,6,7,8-tetrahydromonapterin + NADP(+)</text>
        <dbReference type="Rhea" id="RHEA:34847"/>
        <dbReference type="ChEBI" id="CHEBI:15378"/>
        <dbReference type="ChEBI" id="CHEBI:57783"/>
        <dbReference type="ChEBI" id="CHEBI:58349"/>
        <dbReference type="ChEBI" id="CHEBI:71175"/>
        <dbReference type="ChEBI" id="CHEBI:71177"/>
        <dbReference type="EC" id="1.5.1.50"/>
    </reaction>
</comment>
<evidence type="ECO:0000256" key="8">
    <source>
        <dbReference type="ARBA" id="ARBA00039631"/>
    </source>
</evidence>
<evidence type="ECO:0000313" key="13">
    <source>
        <dbReference type="Proteomes" id="UP001139095"/>
    </source>
</evidence>
<evidence type="ECO:0000256" key="10">
    <source>
        <dbReference type="ARBA" id="ARBA00048873"/>
    </source>
</evidence>
<dbReference type="RefSeq" id="WP_226753214.1">
    <property type="nucleotide sequence ID" value="NZ_JAJATW010000002.1"/>
</dbReference>
<evidence type="ECO:0000256" key="4">
    <source>
        <dbReference type="ARBA" id="ARBA00023002"/>
    </source>
</evidence>
<evidence type="ECO:0000256" key="3">
    <source>
        <dbReference type="ARBA" id="ARBA00022857"/>
    </source>
</evidence>
<dbReference type="Proteomes" id="UP001139095">
    <property type="component" value="Unassembled WGS sequence"/>
</dbReference>
<evidence type="ECO:0000313" key="12">
    <source>
        <dbReference type="EMBL" id="MCB5160833.1"/>
    </source>
</evidence>
<organism evidence="12 13">
    <name type="scientific">Marinomonas algarum</name>
    <dbReference type="NCBI Taxonomy" id="2883105"/>
    <lineage>
        <taxon>Bacteria</taxon>
        <taxon>Pseudomonadati</taxon>
        <taxon>Pseudomonadota</taxon>
        <taxon>Gammaproteobacteria</taxon>
        <taxon>Oceanospirillales</taxon>
        <taxon>Oceanospirillaceae</taxon>
        <taxon>Marinomonas</taxon>
    </lineage>
</organism>
<evidence type="ECO:0000256" key="11">
    <source>
        <dbReference type="ARBA" id="ARBA00049376"/>
    </source>
</evidence>
<dbReference type="EC" id="1.5.1.50" evidence="7"/>
<evidence type="ECO:0000256" key="5">
    <source>
        <dbReference type="ARBA" id="ARBA00037508"/>
    </source>
</evidence>
<dbReference type="AlphaFoldDB" id="A0A9X1IKC1"/>
<dbReference type="NCBIfam" id="NF005066">
    <property type="entry name" value="PRK06483.1"/>
    <property type="match status" value="1"/>
</dbReference>
<dbReference type="PROSITE" id="PS00061">
    <property type="entry name" value="ADH_SHORT"/>
    <property type="match status" value="1"/>
</dbReference>
<protein>
    <recommendedName>
        <fullName evidence="8">Dihydromonapterin reductase</fullName>
        <ecNumber evidence="1">1.5.1.3</ecNumber>
        <ecNumber evidence="7">1.5.1.50</ecNumber>
    </recommendedName>
    <alternativeName>
        <fullName evidence="9">Dihydrofolate reductase</fullName>
    </alternativeName>
</protein>
<comment type="catalytic activity">
    <reaction evidence="10">
        <text>(6S)-5,6,7,8-tetrahydrofolate + NADP(+) = 7,8-dihydrofolate + NADPH + H(+)</text>
        <dbReference type="Rhea" id="RHEA:15009"/>
        <dbReference type="ChEBI" id="CHEBI:15378"/>
        <dbReference type="ChEBI" id="CHEBI:57451"/>
        <dbReference type="ChEBI" id="CHEBI:57453"/>
        <dbReference type="ChEBI" id="CHEBI:57783"/>
        <dbReference type="ChEBI" id="CHEBI:58349"/>
        <dbReference type="EC" id="1.5.1.3"/>
    </reaction>
</comment>
<keyword evidence="3" id="KW-0521">NADP</keyword>
<name>A0A9X1IKC1_9GAMM</name>
<dbReference type="EMBL" id="JAJATW010000002">
    <property type="protein sequence ID" value="MCB5160833.1"/>
    <property type="molecule type" value="Genomic_DNA"/>
</dbReference>
<reference evidence="12" key="1">
    <citation type="submission" date="2021-10" db="EMBL/GenBank/DDBJ databases">
        <title>Marinomonas pontica sp. nov., isolated from the Black Sea.</title>
        <authorList>
            <person name="Zhao L.-H."/>
            <person name="Xue J.-H."/>
        </authorList>
    </citation>
    <scope>NUCLEOTIDE SEQUENCE</scope>
    <source>
        <strain evidence="12">E8</strain>
    </source>
</reference>
<comment type="caution">
    <text evidence="12">The sequence shown here is derived from an EMBL/GenBank/DDBJ whole genome shotgun (WGS) entry which is preliminary data.</text>
</comment>
<proteinExistence type="inferred from homology"/>
<evidence type="ECO:0000256" key="7">
    <source>
        <dbReference type="ARBA" id="ARBA00039145"/>
    </source>
</evidence>
<dbReference type="PRINTS" id="PR00081">
    <property type="entry name" value="GDHRDH"/>
</dbReference>
<dbReference type="PANTHER" id="PTHR43639:SF6">
    <property type="entry name" value="DIHYDROMONAPTERIN REDUCTASE"/>
    <property type="match status" value="1"/>
</dbReference>
<dbReference type="EC" id="1.5.1.3" evidence="1"/>
<dbReference type="Gene3D" id="3.40.50.720">
    <property type="entry name" value="NAD(P)-binding Rossmann-like Domain"/>
    <property type="match status" value="1"/>
</dbReference>
<dbReference type="InterPro" id="IPR002347">
    <property type="entry name" value="SDR_fam"/>
</dbReference>
<dbReference type="InterPro" id="IPR020904">
    <property type="entry name" value="Sc_DH/Rdtase_CS"/>
</dbReference>
<accession>A0A9X1IKC1</accession>
<dbReference type="SUPFAM" id="SSF51735">
    <property type="entry name" value="NAD(P)-binding Rossmann-fold domains"/>
    <property type="match status" value="1"/>
</dbReference>
<keyword evidence="2" id="KW-0554">One-carbon metabolism</keyword>
<evidence type="ECO:0000256" key="1">
    <source>
        <dbReference type="ARBA" id="ARBA00012856"/>
    </source>
</evidence>
<gene>
    <name evidence="12" type="primary">folM</name>
    <name evidence="12" type="ORF">LG368_02840</name>
</gene>
<dbReference type="Pfam" id="PF13561">
    <property type="entry name" value="adh_short_C2"/>
    <property type="match status" value="1"/>
</dbReference>
<dbReference type="InterPro" id="IPR036291">
    <property type="entry name" value="NAD(P)-bd_dom_sf"/>
</dbReference>
<comment type="function">
    <text evidence="5">Catalyzes the reduction of dihydromonapterin to tetrahydromonapterin. Also has lower activity with dihydrofolate.</text>
</comment>
<keyword evidence="13" id="KW-1185">Reference proteome</keyword>
<dbReference type="GO" id="GO:0006730">
    <property type="term" value="P:one-carbon metabolic process"/>
    <property type="evidence" value="ECO:0007669"/>
    <property type="project" value="UniProtKB-KW"/>
</dbReference>
<dbReference type="GO" id="GO:0004146">
    <property type="term" value="F:dihydrofolate reductase activity"/>
    <property type="evidence" value="ECO:0007669"/>
    <property type="project" value="UniProtKB-EC"/>
</dbReference>